<evidence type="ECO:0000313" key="4">
    <source>
        <dbReference type="Proteomes" id="UP000015100"/>
    </source>
</evidence>
<dbReference type="OrthoDB" id="5425501at2759"/>
<keyword evidence="4" id="KW-1185">Reference proteome</keyword>
<protein>
    <recommendedName>
        <fullName evidence="5">DUF3074 domain-containing protein</fullName>
    </recommendedName>
</protein>
<feature type="signal peptide" evidence="2">
    <location>
        <begin position="1"/>
        <end position="23"/>
    </location>
</feature>
<feature type="chain" id="PRO_5004548377" description="DUF3074 domain-containing protein" evidence="2">
    <location>
        <begin position="24"/>
        <end position="470"/>
    </location>
</feature>
<gene>
    <name evidence="3" type="ORF">H072_7768</name>
</gene>
<proteinExistence type="predicted"/>
<sequence>MRLQTANTLTAVLTASLLPSADAFWIRYLWKNPPNGEEVYTHFDQFIPDARKVSDALQYRTNTPECGSLTALGVTTNGKGPTDPSPGIITIINSPELGIDLDYIFYYEDENCQGDPTLMLQLKVPKEKSDGGYIYVFDFMDQWFPELKAWRRPTLNNLKDRNIMSLFKPSPAGWDNPDVEDAGIVIVDLPEQGGMRRWKSTVSVMGIPLKSIQGAPKDKIAKFMARALRGAYGDWLEREKAYITEQENLNTDFGSEGFNFIPNFHTLDNRISEDMKTMARQRFEDNYLEEQRLAALQEAQQKSQEPLPSTEEITTVQDTRMLIEDSPEMNIEPESQVELQPQIELESQEEPEPQVQPEIAGEPTIEKPILAPFWGPGRAGYQQVGPQQLPDYLAKTMSYQNYMRSKSPNTSPLLQRMPRIYNPSLYSGLNAPVDLPGRDSQSSRGRAPSRPLLEPPRSNSASRTLNQDTN</sequence>
<feature type="region of interest" description="Disordered" evidence="1">
    <location>
        <begin position="345"/>
        <end position="364"/>
    </location>
</feature>
<dbReference type="EMBL" id="AQGS01000546">
    <property type="protein sequence ID" value="EPS38486.1"/>
    <property type="molecule type" value="Genomic_DNA"/>
</dbReference>
<name>S8ABJ1_DACHA</name>
<feature type="compositionally biased region" description="Polar residues" evidence="1">
    <location>
        <begin position="457"/>
        <end position="470"/>
    </location>
</feature>
<dbReference type="HOGENOM" id="CLU_581416_0_0_1"/>
<dbReference type="Proteomes" id="UP000015100">
    <property type="component" value="Unassembled WGS sequence"/>
</dbReference>
<reference evidence="3 4" key="1">
    <citation type="journal article" date="2013" name="PLoS Genet.">
        <title>Genomic mechanisms accounting for the adaptation to parasitism in nematode-trapping fungi.</title>
        <authorList>
            <person name="Meerupati T."/>
            <person name="Andersson K.M."/>
            <person name="Friman E."/>
            <person name="Kumar D."/>
            <person name="Tunlid A."/>
            <person name="Ahren D."/>
        </authorList>
    </citation>
    <scope>NUCLEOTIDE SEQUENCE [LARGE SCALE GENOMIC DNA]</scope>
    <source>
        <strain evidence="3 4">CBS 200.50</strain>
    </source>
</reference>
<evidence type="ECO:0008006" key="5">
    <source>
        <dbReference type="Google" id="ProtNLM"/>
    </source>
</evidence>
<evidence type="ECO:0000256" key="1">
    <source>
        <dbReference type="SAM" id="MobiDB-lite"/>
    </source>
</evidence>
<feature type="region of interest" description="Disordered" evidence="1">
    <location>
        <begin position="428"/>
        <end position="470"/>
    </location>
</feature>
<dbReference type="AlphaFoldDB" id="S8ABJ1"/>
<organism evidence="3 4">
    <name type="scientific">Dactylellina haptotyla (strain CBS 200.50)</name>
    <name type="common">Nematode-trapping fungus</name>
    <name type="synonym">Monacrosporium haptotylum</name>
    <dbReference type="NCBI Taxonomy" id="1284197"/>
    <lineage>
        <taxon>Eukaryota</taxon>
        <taxon>Fungi</taxon>
        <taxon>Dikarya</taxon>
        <taxon>Ascomycota</taxon>
        <taxon>Pezizomycotina</taxon>
        <taxon>Orbiliomycetes</taxon>
        <taxon>Orbiliales</taxon>
        <taxon>Orbiliaceae</taxon>
        <taxon>Dactylellina</taxon>
    </lineage>
</organism>
<evidence type="ECO:0000256" key="2">
    <source>
        <dbReference type="SAM" id="SignalP"/>
    </source>
</evidence>
<evidence type="ECO:0000313" key="3">
    <source>
        <dbReference type="EMBL" id="EPS38486.1"/>
    </source>
</evidence>
<accession>S8ABJ1</accession>
<keyword evidence="2" id="KW-0732">Signal</keyword>
<reference evidence="4" key="2">
    <citation type="submission" date="2013-04" db="EMBL/GenBank/DDBJ databases">
        <title>Genomic mechanisms accounting for the adaptation to parasitism in nematode-trapping fungi.</title>
        <authorList>
            <person name="Ahren D.G."/>
        </authorList>
    </citation>
    <scope>NUCLEOTIDE SEQUENCE [LARGE SCALE GENOMIC DNA]</scope>
    <source>
        <strain evidence="4">CBS 200.50</strain>
    </source>
</reference>
<comment type="caution">
    <text evidence="3">The sequence shown here is derived from an EMBL/GenBank/DDBJ whole genome shotgun (WGS) entry which is preliminary data.</text>
</comment>